<evidence type="ECO:0000313" key="4">
    <source>
        <dbReference type="Proteomes" id="UP000596092"/>
    </source>
</evidence>
<dbReference type="KEGG" id="dog:HP555_02605"/>
<feature type="coiled-coil region" evidence="1">
    <location>
        <begin position="47"/>
        <end position="91"/>
    </location>
</feature>
<dbReference type="InterPro" id="IPR052534">
    <property type="entry name" value="Extracell_DNA_Util/SecSys_Comp"/>
</dbReference>
<organism evidence="3 4">
    <name type="scientific">Desulfobulbus oligotrophicus</name>
    <dbReference type="NCBI Taxonomy" id="1909699"/>
    <lineage>
        <taxon>Bacteria</taxon>
        <taxon>Pseudomonadati</taxon>
        <taxon>Thermodesulfobacteriota</taxon>
        <taxon>Desulfobulbia</taxon>
        <taxon>Desulfobulbales</taxon>
        <taxon>Desulfobulbaceae</taxon>
        <taxon>Desulfobulbus</taxon>
    </lineage>
</organism>
<evidence type="ECO:0000256" key="1">
    <source>
        <dbReference type="SAM" id="Coils"/>
    </source>
</evidence>
<dbReference type="PANTHER" id="PTHR40278">
    <property type="entry name" value="DNA UTILIZATION PROTEIN HOFN"/>
    <property type="match status" value="1"/>
</dbReference>
<dbReference type="AlphaFoldDB" id="A0A7T5VBM0"/>
<keyword evidence="2" id="KW-0472">Membrane</keyword>
<dbReference type="Proteomes" id="UP000596092">
    <property type="component" value="Chromosome"/>
</dbReference>
<evidence type="ECO:0000313" key="3">
    <source>
        <dbReference type="EMBL" id="QQG64831.1"/>
    </source>
</evidence>
<protein>
    <submittedName>
        <fullName evidence="3">PilN domain-containing protein</fullName>
    </submittedName>
</protein>
<reference evidence="3 4" key="1">
    <citation type="submission" date="2020-05" db="EMBL/GenBank/DDBJ databases">
        <title>Complete genome of Desulfobulbus oligotrophicus.</title>
        <authorList>
            <person name="Podar M."/>
        </authorList>
    </citation>
    <scope>NUCLEOTIDE SEQUENCE [LARGE SCALE GENOMIC DNA]</scope>
    <source>
        <strain evidence="3 4">Prop6</strain>
    </source>
</reference>
<sequence length="183" mass="21201">MISINLLPIRDILRRKNLRQEVYFILLGFGALLFLFLTVEIFQINAIAGLQEEEKRITQERKQYEVILNDIKKMEEEKKTLLTRIDVINKLKRSSSLTVHVLDEIATHTPPGRMWLKKLSQSDSQLTLEGMAMDDETIAKYMDELEGSAYIHDVKLVSSAMEQYAERNLKTFVLSARVETPEN</sequence>
<gene>
    <name evidence="3" type="ORF">HP555_02605</name>
</gene>
<feature type="transmembrane region" description="Helical" evidence="2">
    <location>
        <begin position="21"/>
        <end position="42"/>
    </location>
</feature>
<name>A0A7T5VBM0_9BACT</name>
<keyword evidence="1" id="KW-0175">Coiled coil</keyword>
<keyword evidence="2" id="KW-0812">Transmembrane</keyword>
<accession>A0A7T5VBM0</accession>
<proteinExistence type="predicted"/>
<dbReference type="PANTHER" id="PTHR40278:SF1">
    <property type="entry name" value="DNA UTILIZATION PROTEIN HOFN"/>
    <property type="match status" value="1"/>
</dbReference>
<keyword evidence="2" id="KW-1133">Transmembrane helix</keyword>
<keyword evidence="4" id="KW-1185">Reference proteome</keyword>
<dbReference type="Pfam" id="PF05137">
    <property type="entry name" value="PilN"/>
    <property type="match status" value="1"/>
</dbReference>
<evidence type="ECO:0000256" key="2">
    <source>
        <dbReference type="SAM" id="Phobius"/>
    </source>
</evidence>
<dbReference type="InterPro" id="IPR007813">
    <property type="entry name" value="PilN"/>
</dbReference>
<dbReference type="EMBL" id="CP054140">
    <property type="protein sequence ID" value="QQG64831.1"/>
    <property type="molecule type" value="Genomic_DNA"/>
</dbReference>
<dbReference type="RefSeq" id="WP_199263663.1">
    <property type="nucleotide sequence ID" value="NZ_CP054140.1"/>
</dbReference>